<dbReference type="InterPro" id="IPR007863">
    <property type="entry name" value="Peptidase_M16_C"/>
</dbReference>
<evidence type="ECO:0000256" key="1">
    <source>
        <dbReference type="SAM" id="SignalP"/>
    </source>
</evidence>
<dbReference type="Gene3D" id="3.30.830.10">
    <property type="entry name" value="Metalloenzyme, LuxS/M16 peptidase-like"/>
    <property type="match status" value="2"/>
</dbReference>
<protein>
    <submittedName>
        <fullName evidence="3">Putative Zn-dependent peptidase</fullName>
    </submittedName>
</protein>
<organism evidence="3 4">
    <name type="scientific">Neolewinella aquimaris</name>
    <dbReference type="NCBI Taxonomy" id="1835722"/>
    <lineage>
        <taxon>Bacteria</taxon>
        <taxon>Pseudomonadati</taxon>
        <taxon>Bacteroidota</taxon>
        <taxon>Saprospiria</taxon>
        <taxon>Saprospirales</taxon>
        <taxon>Lewinellaceae</taxon>
        <taxon>Neolewinella</taxon>
    </lineage>
</organism>
<name>A0A840E1Y2_9BACT</name>
<feature type="domain" description="Peptidase M16 C-terminal" evidence="2">
    <location>
        <begin position="225"/>
        <end position="403"/>
    </location>
</feature>
<dbReference type="InterPro" id="IPR011249">
    <property type="entry name" value="Metalloenz_LuxS/M16"/>
</dbReference>
<gene>
    <name evidence="3" type="ORF">GGR28_001851</name>
</gene>
<keyword evidence="1" id="KW-0732">Signal</keyword>
<reference evidence="3 4" key="1">
    <citation type="submission" date="2020-08" db="EMBL/GenBank/DDBJ databases">
        <title>Genomic Encyclopedia of Type Strains, Phase IV (KMG-IV): sequencing the most valuable type-strain genomes for metagenomic binning, comparative biology and taxonomic classification.</title>
        <authorList>
            <person name="Goeker M."/>
        </authorList>
    </citation>
    <scope>NUCLEOTIDE SEQUENCE [LARGE SCALE GENOMIC DNA]</scope>
    <source>
        <strain evidence="3 4">DSM 105137</strain>
    </source>
</reference>
<keyword evidence="4" id="KW-1185">Reference proteome</keyword>
<dbReference type="InterPro" id="IPR050361">
    <property type="entry name" value="MPP/UQCRC_Complex"/>
</dbReference>
<dbReference type="SUPFAM" id="SSF63411">
    <property type="entry name" value="LuxS/MPP-like metallohydrolase"/>
    <property type="match status" value="2"/>
</dbReference>
<proteinExistence type="predicted"/>
<dbReference type="PANTHER" id="PTHR11851">
    <property type="entry name" value="METALLOPROTEASE"/>
    <property type="match status" value="1"/>
</dbReference>
<dbReference type="RefSeq" id="WP_183495484.1">
    <property type="nucleotide sequence ID" value="NZ_JACIFF010000004.1"/>
</dbReference>
<dbReference type="AlphaFoldDB" id="A0A840E1Y2"/>
<feature type="signal peptide" evidence="1">
    <location>
        <begin position="1"/>
        <end position="26"/>
    </location>
</feature>
<comment type="caution">
    <text evidence="3">The sequence shown here is derived from an EMBL/GenBank/DDBJ whole genome shotgun (WGS) entry which is preliminary data.</text>
</comment>
<accession>A0A840E1Y2</accession>
<evidence type="ECO:0000313" key="4">
    <source>
        <dbReference type="Proteomes" id="UP000576209"/>
    </source>
</evidence>
<dbReference type="Proteomes" id="UP000576209">
    <property type="component" value="Unassembled WGS sequence"/>
</dbReference>
<dbReference type="PANTHER" id="PTHR11851:SF224">
    <property type="entry name" value="PROCESSING PROTEASE"/>
    <property type="match status" value="1"/>
</dbReference>
<evidence type="ECO:0000313" key="3">
    <source>
        <dbReference type="EMBL" id="MBB4079231.1"/>
    </source>
</evidence>
<feature type="chain" id="PRO_5032562270" evidence="1">
    <location>
        <begin position="27"/>
        <end position="715"/>
    </location>
</feature>
<sequence length="715" mass="78588">MQRISTTLAALLLALFFTGYSHTALAFSGNFQAPAAPPPAADTIKPQDAFRAKAPEPGPAPEIRLGDFDDFTLDNGLQVVVVENHKLPRVSYQLYVDVPPHLEGDHAGAQQVLGDMLRRATADKTKEEIDESIDFIGASLSTSGSGAYASTISKYKEEVIGLLAEVVLKARFPEEEFKKVKEETKAALAQQLTTPDAIAGRVTQAVTYGLNHPYGEQMTEESLANIDLEVVKSVYDTYFVPNRSYLVMVGDITPDEARELASTHFSDWERKEVAVPKFPTPQRPEGVKVSFVPRAGAVQSNVIISQPIELEPGTKEAIRANLLNIVLGSGFNGRLFANLREDKGYTYGAYSSTSDDRIVGNFRAYANVRNEVTDSAVTQFLYELEQIATKPMTEKELADAKMQIAGSFGRALESPQRIASFALNTARYKLDRDFYPNYLKVVENSSVNDISEVARDIIDPNRTHIIVVGDKAIADKLAQFATSGKVDYYDVNGVPVDMEEMDTPSDLSPEDVINGYFEAIGGKEAAMGLRNVSITMAGDVQGQTINQSVITTNDKRMSTQMSMMGMTMAEERYNQGKAMMMQQGQKMPLPDEAVTAMGQQAVIFQESEYLNALDKVSIEGSEMVDGNKAIVLAIETPAGTVREYYDAETMLKVQTVRQQGPQTVTQKYGDYQATEGVMFPHSFTLEGMAPFPIELQVTELTVNTELDPALFEIEE</sequence>
<dbReference type="EMBL" id="JACIFF010000004">
    <property type="protein sequence ID" value="MBB4079231.1"/>
    <property type="molecule type" value="Genomic_DNA"/>
</dbReference>
<dbReference type="Pfam" id="PF05193">
    <property type="entry name" value="Peptidase_M16_C"/>
    <property type="match status" value="1"/>
</dbReference>
<dbReference type="GO" id="GO:0046872">
    <property type="term" value="F:metal ion binding"/>
    <property type="evidence" value="ECO:0007669"/>
    <property type="project" value="InterPro"/>
</dbReference>
<evidence type="ECO:0000259" key="2">
    <source>
        <dbReference type="Pfam" id="PF05193"/>
    </source>
</evidence>